<evidence type="ECO:0000256" key="1">
    <source>
        <dbReference type="SAM" id="Phobius"/>
    </source>
</evidence>
<keyword evidence="1" id="KW-1133">Transmembrane helix</keyword>
<accession>A0A841ESI4</accession>
<dbReference type="EMBL" id="JACHKT010000018">
    <property type="protein sequence ID" value="MBB6003993.1"/>
    <property type="molecule type" value="Genomic_DNA"/>
</dbReference>
<reference evidence="2 3" key="1">
    <citation type="submission" date="2020-08" db="EMBL/GenBank/DDBJ databases">
        <title>Functional genomics of gut bacteria from endangered species of beetles.</title>
        <authorList>
            <person name="Carlos-Shanley C."/>
        </authorList>
    </citation>
    <scope>NUCLEOTIDE SEQUENCE [LARGE SCALE GENOMIC DNA]</scope>
    <source>
        <strain evidence="2 3">S00070</strain>
    </source>
</reference>
<evidence type="ECO:0000313" key="2">
    <source>
        <dbReference type="EMBL" id="MBB6003993.1"/>
    </source>
</evidence>
<proteinExistence type="predicted"/>
<keyword evidence="3" id="KW-1185">Reference proteome</keyword>
<name>A0A841ESI4_9BACT</name>
<sequence length="145" mass="16219">MIPSSSNHNNLAQNVIEAISTSSSTPDPTTASLIAALKQAELESMRQDTDQRKLYARLIFWMVSIWLFAIFLVIVFTGMKSFTISTCGFFLRHKTSDYTINFSLSDNVLIALITTTTINVCAFFLAVTQYLFPSKKKESNTNDSV</sequence>
<gene>
    <name evidence="2" type="ORF">HNP25_002654</name>
</gene>
<dbReference type="RefSeq" id="WP_184134727.1">
    <property type="nucleotide sequence ID" value="NZ_JACHKT010000018.1"/>
</dbReference>
<keyword evidence="1" id="KW-0472">Membrane</keyword>
<protein>
    <submittedName>
        <fullName evidence="2">ABC-type Fe3+ transport system permease subunit</fullName>
    </submittedName>
</protein>
<organism evidence="2 3">
    <name type="scientific">Arcicella rosea</name>
    <dbReference type="NCBI Taxonomy" id="502909"/>
    <lineage>
        <taxon>Bacteria</taxon>
        <taxon>Pseudomonadati</taxon>
        <taxon>Bacteroidota</taxon>
        <taxon>Cytophagia</taxon>
        <taxon>Cytophagales</taxon>
        <taxon>Flectobacillaceae</taxon>
        <taxon>Arcicella</taxon>
    </lineage>
</organism>
<dbReference type="AlphaFoldDB" id="A0A841ESI4"/>
<feature type="transmembrane region" description="Helical" evidence="1">
    <location>
        <begin position="54"/>
        <end position="76"/>
    </location>
</feature>
<evidence type="ECO:0000313" key="3">
    <source>
        <dbReference type="Proteomes" id="UP000524404"/>
    </source>
</evidence>
<feature type="transmembrane region" description="Helical" evidence="1">
    <location>
        <begin position="108"/>
        <end position="132"/>
    </location>
</feature>
<dbReference type="Proteomes" id="UP000524404">
    <property type="component" value="Unassembled WGS sequence"/>
</dbReference>
<keyword evidence="1" id="KW-0812">Transmembrane</keyword>
<comment type="caution">
    <text evidence="2">The sequence shown here is derived from an EMBL/GenBank/DDBJ whole genome shotgun (WGS) entry which is preliminary data.</text>
</comment>